<proteinExistence type="predicted"/>
<reference evidence="1 2" key="1">
    <citation type="submission" date="2018-05" db="EMBL/GenBank/DDBJ databases">
        <title>Genomic analysis of Gracilibacillus dipsosauri DD1 reveals novel features of a salt-tolerant amylase.</title>
        <authorList>
            <person name="Deutch C.E."/>
            <person name="Yang S."/>
        </authorList>
    </citation>
    <scope>NUCLEOTIDE SEQUENCE [LARGE SCALE GENOMIC DNA]</scope>
    <source>
        <strain evidence="1 2">DD1</strain>
    </source>
</reference>
<dbReference type="Pfam" id="PF11079">
    <property type="entry name" value="YqhG"/>
    <property type="match status" value="1"/>
</dbReference>
<protein>
    <recommendedName>
        <fullName evidence="3">YqhG family protein</fullName>
    </recommendedName>
</protein>
<gene>
    <name evidence="1" type="ORF">DLJ74_08845</name>
</gene>
<name>A0A317KYP6_9BACI</name>
<evidence type="ECO:0000313" key="2">
    <source>
        <dbReference type="Proteomes" id="UP000245624"/>
    </source>
</evidence>
<comment type="caution">
    <text evidence="1">The sequence shown here is derived from an EMBL/GenBank/DDBJ whole genome shotgun (WGS) entry which is preliminary data.</text>
</comment>
<dbReference type="EMBL" id="QGTD01000008">
    <property type="protein sequence ID" value="PWU68535.1"/>
    <property type="molecule type" value="Genomic_DNA"/>
</dbReference>
<dbReference type="InterPro" id="IPR024562">
    <property type="entry name" value="YqhG"/>
</dbReference>
<sequence length="266" mass="31439">MKLTNLHQFLHDFFTIQDCAVREETEHTLEVQLTRELDQALMNRPFYWHYMDKMGQQGVPMSLSLNTSPEKLDDQKEWIHFGSPRLQQIFSYIQDKARITLLYEQTDGEMKTSLLPWLVVNVKMEYFGKQKKDHIQSIGLQLINGTMLTNMMLKLDSLPLQRVMSDYSYTISPLIKPSSGFYRIFQYFEEKLSNEDMYWASDAQKALEDERKLLEHFFSKNDDLSDLYEQELYRVKERLEPKISLKVINAGLFYLSENTNASIISQ</sequence>
<accession>A0A317KYP6</accession>
<evidence type="ECO:0008006" key="3">
    <source>
        <dbReference type="Google" id="ProtNLM"/>
    </source>
</evidence>
<evidence type="ECO:0000313" key="1">
    <source>
        <dbReference type="EMBL" id="PWU68535.1"/>
    </source>
</evidence>
<organism evidence="1 2">
    <name type="scientific">Gracilibacillus dipsosauri</name>
    <dbReference type="NCBI Taxonomy" id="178340"/>
    <lineage>
        <taxon>Bacteria</taxon>
        <taxon>Bacillati</taxon>
        <taxon>Bacillota</taxon>
        <taxon>Bacilli</taxon>
        <taxon>Bacillales</taxon>
        <taxon>Bacillaceae</taxon>
        <taxon>Gracilibacillus</taxon>
    </lineage>
</organism>
<keyword evidence="2" id="KW-1185">Reference proteome</keyword>
<dbReference type="OrthoDB" id="2433584at2"/>
<dbReference type="AlphaFoldDB" id="A0A317KYP6"/>
<dbReference type="Proteomes" id="UP000245624">
    <property type="component" value="Unassembled WGS sequence"/>
</dbReference>
<dbReference type="RefSeq" id="WP_109984186.1">
    <property type="nucleotide sequence ID" value="NZ_QGTD01000008.1"/>
</dbReference>